<dbReference type="InterPro" id="IPR019888">
    <property type="entry name" value="Tscrpt_reg_AsnC-like"/>
</dbReference>
<keyword evidence="3" id="KW-0804">Transcription</keyword>
<dbReference type="PROSITE" id="PS50956">
    <property type="entry name" value="HTH_ASNC_2"/>
    <property type="match status" value="1"/>
</dbReference>
<dbReference type="PANTHER" id="PTHR43413">
    <property type="entry name" value="TRANSCRIPTIONAL REGULATOR, ASNC FAMILY"/>
    <property type="match status" value="1"/>
</dbReference>
<evidence type="ECO:0000256" key="3">
    <source>
        <dbReference type="ARBA" id="ARBA00023163"/>
    </source>
</evidence>
<dbReference type="Pfam" id="PF13404">
    <property type="entry name" value="HTH_AsnC-type"/>
    <property type="match status" value="1"/>
</dbReference>
<proteinExistence type="predicted"/>
<dbReference type="EMBL" id="BMIN01000012">
    <property type="protein sequence ID" value="GGD18137.1"/>
    <property type="molecule type" value="Genomic_DNA"/>
</dbReference>
<evidence type="ECO:0000259" key="4">
    <source>
        <dbReference type="PROSITE" id="PS50956"/>
    </source>
</evidence>
<dbReference type="InterPro" id="IPR050684">
    <property type="entry name" value="HTH-Siroheme_Decarb"/>
</dbReference>
<dbReference type="InterPro" id="IPR000485">
    <property type="entry name" value="AsnC-type_HTH_dom"/>
</dbReference>
<dbReference type="InterPro" id="IPR019885">
    <property type="entry name" value="Tscrpt_reg_HTH_AsnC-type_CS"/>
</dbReference>
<dbReference type="PROSITE" id="PS00519">
    <property type="entry name" value="HTH_ASNC_1"/>
    <property type="match status" value="1"/>
</dbReference>
<dbReference type="Gene3D" id="1.10.10.10">
    <property type="entry name" value="Winged helix-like DNA-binding domain superfamily/Winged helix DNA-binding domain"/>
    <property type="match status" value="1"/>
</dbReference>
<sequence>MIGLLKLDQTDLRILQSLQADGRRPYTEIAKQYGISEGKVRFRINRMMESGVFEFVIHTNPSKIGLHVQAIIGIVTKVGYRDKVAMELADCKEVRFVGAFAGKYEIMIQAYFPSNERLIEFTDLYLSKVDGIEATDVFLELKDYKDSFSYIDLADEHF</sequence>
<dbReference type="SMART" id="SM00344">
    <property type="entry name" value="HTH_ASNC"/>
    <property type="match status" value="1"/>
</dbReference>
<name>A0ABQ1Q818_9BACI</name>
<dbReference type="SUPFAM" id="SSF54909">
    <property type="entry name" value="Dimeric alpha+beta barrel"/>
    <property type="match status" value="1"/>
</dbReference>
<dbReference type="SUPFAM" id="SSF46785">
    <property type="entry name" value="Winged helix' DNA-binding domain"/>
    <property type="match status" value="1"/>
</dbReference>
<dbReference type="PANTHER" id="PTHR43413:SF6">
    <property type="entry name" value="REGULATORY PROTEIN ASNC"/>
    <property type="match status" value="1"/>
</dbReference>
<evidence type="ECO:0000256" key="1">
    <source>
        <dbReference type="ARBA" id="ARBA00023015"/>
    </source>
</evidence>
<dbReference type="PRINTS" id="PR00033">
    <property type="entry name" value="HTHASNC"/>
</dbReference>
<dbReference type="Pfam" id="PF01037">
    <property type="entry name" value="AsnC_trans_reg"/>
    <property type="match status" value="1"/>
</dbReference>
<evidence type="ECO:0000313" key="5">
    <source>
        <dbReference type="EMBL" id="GGD18137.1"/>
    </source>
</evidence>
<organism evidence="5 6">
    <name type="scientific">Pontibacillus salipaludis</name>
    <dbReference type="NCBI Taxonomy" id="1697394"/>
    <lineage>
        <taxon>Bacteria</taxon>
        <taxon>Bacillati</taxon>
        <taxon>Bacillota</taxon>
        <taxon>Bacilli</taxon>
        <taxon>Bacillales</taxon>
        <taxon>Bacillaceae</taxon>
        <taxon>Pontibacillus</taxon>
    </lineage>
</organism>
<keyword evidence="6" id="KW-1185">Reference proteome</keyword>
<protein>
    <submittedName>
        <fullName evidence="5">Transcriptional regulator</fullName>
    </submittedName>
</protein>
<evidence type="ECO:0000256" key="2">
    <source>
        <dbReference type="ARBA" id="ARBA00023125"/>
    </source>
</evidence>
<reference evidence="6" key="1">
    <citation type="journal article" date="2019" name="Int. J. Syst. Evol. Microbiol.">
        <title>The Global Catalogue of Microorganisms (GCM) 10K type strain sequencing project: providing services to taxonomists for standard genome sequencing and annotation.</title>
        <authorList>
            <consortium name="The Broad Institute Genomics Platform"/>
            <consortium name="The Broad Institute Genome Sequencing Center for Infectious Disease"/>
            <person name="Wu L."/>
            <person name="Ma J."/>
        </authorList>
    </citation>
    <scope>NUCLEOTIDE SEQUENCE [LARGE SCALE GENOMIC DNA]</scope>
    <source>
        <strain evidence="6">CGMCC 1.15353</strain>
    </source>
</reference>
<dbReference type="InterPro" id="IPR019887">
    <property type="entry name" value="Tscrpt_reg_AsnC/Lrp_C"/>
</dbReference>
<dbReference type="CDD" id="cd00090">
    <property type="entry name" value="HTH_ARSR"/>
    <property type="match status" value="1"/>
</dbReference>
<dbReference type="InterPro" id="IPR036390">
    <property type="entry name" value="WH_DNA-bd_sf"/>
</dbReference>
<keyword evidence="2" id="KW-0238">DNA-binding</keyword>
<dbReference type="Proteomes" id="UP000642571">
    <property type="component" value="Unassembled WGS sequence"/>
</dbReference>
<evidence type="ECO:0000313" key="6">
    <source>
        <dbReference type="Proteomes" id="UP000642571"/>
    </source>
</evidence>
<dbReference type="InterPro" id="IPR036388">
    <property type="entry name" value="WH-like_DNA-bd_sf"/>
</dbReference>
<dbReference type="InterPro" id="IPR011008">
    <property type="entry name" value="Dimeric_a/b-barrel"/>
</dbReference>
<keyword evidence="1" id="KW-0805">Transcription regulation</keyword>
<comment type="caution">
    <text evidence="5">The sequence shown here is derived from an EMBL/GenBank/DDBJ whole genome shotgun (WGS) entry which is preliminary data.</text>
</comment>
<dbReference type="Gene3D" id="3.30.70.920">
    <property type="match status" value="1"/>
</dbReference>
<dbReference type="InterPro" id="IPR011991">
    <property type="entry name" value="ArsR-like_HTH"/>
</dbReference>
<accession>A0ABQ1Q818</accession>
<gene>
    <name evidence="5" type="ORF">GCM10011389_27380</name>
</gene>
<feature type="domain" description="HTH asnC-type" evidence="4">
    <location>
        <begin position="7"/>
        <end position="67"/>
    </location>
</feature>